<evidence type="ECO:0000256" key="7">
    <source>
        <dbReference type="ARBA" id="ARBA00022574"/>
    </source>
</evidence>
<feature type="region of interest" description="Disordered" evidence="12">
    <location>
        <begin position="494"/>
        <end position="515"/>
    </location>
</feature>
<keyword evidence="8" id="KW-0819">tRNA processing</keyword>
<comment type="similarity">
    <text evidence="4">Belongs to the WD repeat ELP2 family.</text>
</comment>
<keyword evidence="14" id="KW-1185">Reference proteome</keyword>
<dbReference type="PROSITE" id="PS50294">
    <property type="entry name" value="WD_REPEATS_REGION"/>
    <property type="match status" value="2"/>
</dbReference>
<evidence type="ECO:0000256" key="3">
    <source>
        <dbReference type="ARBA" id="ARBA00005043"/>
    </source>
</evidence>
<gene>
    <name evidence="13" type="ORF">QBZ16_003766</name>
</gene>
<dbReference type="InterPro" id="IPR036322">
    <property type="entry name" value="WD40_repeat_dom_sf"/>
</dbReference>
<feature type="compositionally biased region" description="Pro residues" evidence="12">
    <location>
        <begin position="505"/>
        <end position="514"/>
    </location>
</feature>
<evidence type="ECO:0000256" key="10">
    <source>
        <dbReference type="ARBA" id="ARBA00023242"/>
    </source>
</evidence>
<organism evidence="13 14">
    <name type="scientific">Prototheca wickerhamii</name>
    <dbReference type="NCBI Taxonomy" id="3111"/>
    <lineage>
        <taxon>Eukaryota</taxon>
        <taxon>Viridiplantae</taxon>
        <taxon>Chlorophyta</taxon>
        <taxon>core chlorophytes</taxon>
        <taxon>Trebouxiophyceae</taxon>
        <taxon>Chlorellales</taxon>
        <taxon>Chlorellaceae</taxon>
        <taxon>Prototheca</taxon>
    </lineage>
</organism>
<dbReference type="SUPFAM" id="SSF50978">
    <property type="entry name" value="WD40 repeat-like"/>
    <property type="match status" value="2"/>
</dbReference>
<dbReference type="Pfam" id="PF00400">
    <property type="entry name" value="WD40"/>
    <property type="match status" value="7"/>
</dbReference>
<dbReference type="PANTHER" id="PTHR44111">
    <property type="entry name" value="ELONGATOR COMPLEX PROTEIN 2"/>
    <property type="match status" value="1"/>
</dbReference>
<dbReference type="InterPro" id="IPR001680">
    <property type="entry name" value="WD40_rpt"/>
</dbReference>
<keyword evidence="6" id="KW-0963">Cytoplasm</keyword>
<comment type="subcellular location">
    <subcellularLocation>
        <location evidence="2">Cytoplasm</location>
    </subcellularLocation>
    <subcellularLocation>
        <location evidence="1">Nucleus</location>
    </subcellularLocation>
</comment>
<dbReference type="Gene3D" id="2.130.10.10">
    <property type="entry name" value="YVTN repeat-like/Quinoprotein amine dehydrogenase"/>
    <property type="match status" value="4"/>
</dbReference>
<evidence type="ECO:0000313" key="13">
    <source>
        <dbReference type="EMBL" id="KAK2077898.1"/>
    </source>
</evidence>
<evidence type="ECO:0000256" key="8">
    <source>
        <dbReference type="ARBA" id="ARBA00022694"/>
    </source>
</evidence>
<dbReference type="PROSITE" id="PS50082">
    <property type="entry name" value="WD_REPEATS_2"/>
    <property type="match status" value="4"/>
</dbReference>
<keyword evidence="10" id="KW-0539">Nucleus</keyword>
<protein>
    <recommendedName>
        <fullName evidence="5">Elongator complex protein 2</fullName>
    </recommendedName>
</protein>
<evidence type="ECO:0000256" key="2">
    <source>
        <dbReference type="ARBA" id="ARBA00004496"/>
    </source>
</evidence>
<dbReference type="GO" id="GO:0005634">
    <property type="term" value="C:nucleus"/>
    <property type="evidence" value="ECO:0007669"/>
    <property type="project" value="UniProtKB-SubCell"/>
</dbReference>
<keyword evidence="9" id="KW-0677">Repeat</keyword>
<dbReference type="InterPro" id="IPR037289">
    <property type="entry name" value="Elp2"/>
</dbReference>
<reference evidence="13" key="1">
    <citation type="submission" date="2021-01" db="EMBL/GenBank/DDBJ databases">
        <authorList>
            <person name="Eckstrom K.M.E."/>
        </authorList>
    </citation>
    <scope>NUCLEOTIDE SEQUENCE</scope>
    <source>
        <strain evidence="13">UVCC 0001</strain>
    </source>
</reference>
<feature type="repeat" description="WD" evidence="11">
    <location>
        <begin position="522"/>
        <end position="553"/>
    </location>
</feature>
<dbReference type="InterPro" id="IPR015943">
    <property type="entry name" value="WD40/YVTN_repeat-like_dom_sf"/>
</dbReference>
<evidence type="ECO:0000256" key="5">
    <source>
        <dbReference type="ARBA" id="ARBA00020267"/>
    </source>
</evidence>
<feature type="repeat" description="WD" evidence="11">
    <location>
        <begin position="614"/>
        <end position="658"/>
    </location>
</feature>
<evidence type="ECO:0000256" key="4">
    <source>
        <dbReference type="ARBA" id="ARBA00005881"/>
    </source>
</evidence>
<dbReference type="PANTHER" id="PTHR44111:SF1">
    <property type="entry name" value="ELONGATOR COMPLEX PROTEIN 2"/>
    <property type="match status" value="1"/>
</dbReference>
<feature type="repeat" description="WD" evidence="11">
    <location>
        <begin position="459"/>
        <end position="490"/>
    </location>
</feature>
<evidence type="ECO:0000256" key="6">
    <source>
        <dbReference type="ARBA" id="ARBA00022490"/>
    </source>
</evidence>
<dbReference type="PROSITE" id="PS51257">
    <property type="entry name" value="PROKAR_LIPOPROTEIN"/>
    <property type="match status" value="1"/>
</dbReference>
<feature type="repeat" description="WD" evidence="11">
    <location>
        <begin position="115"/>
        <end position="159"/>
    </location>
</feature>
<evidence type="ECO:0000256" key="12">
    <source>
        <dbReference type="SAM" id="MobiDB-lite"/>
    </source>
</evidence>
<evidence type="ECO:0000256" key="9">
    <source>
        <dbReference type="ARBA" id="ARBA00022737"/>
    </source>
</evidence>
<dbReference type="GO" id="GO:0002098">
    <property type="term" value="P:tRNA wobble uridine modification"/>
    <property type="evidence" value="ECO:0007669"/>
    <property type="project" value="InterPro"/>
</dbReference>
<comment type="caution">
    <text evidence="13">The sequence shown here is derived from an EMBL/GenBank/DDBJ whole genome shotgun (WGS) entry which is preliminary data.</text>
</comment>
<dbReference type="AlphaFoldDB" id="A0AAD9MLC5"/>
<dbReference type="SMART" id="SM00320">
    <property type="entry name" value="WD40"/>
    <property type="match status" value="7"/>
</dbReference>
<name>A0AAD9MLC5_PROWI</name>
<evidence type="ECO:0000256" key="11">
    <source>
        <dbReference type="PROSITE-ProRule" id="PRU00221"/>
    </source>
</evidence>
<accession>A0AAD9MLC5</accession>
<dbReference type="EMBL" id="JASFZW010000005">
    <property type="protein sequence ID" value="KAK2077898.1"/>
    <property type="molecule type" value="Genomic_DNA"/>
</dbReference>
<dbReference type="GO" id="GO:0033588">
    <property type="term" value="C:elongator holoenzyme complex"/>
    <property type="evidence" value="ECO:0007669"/>
    <property type="project" value="InterPro"/>
</dbReference>
<sequence length="661" mass="68863">MALRPSDEASLGALSSLACHLVPEEGVLLVVACAAEQAVACWTVAAGAGEIGAEWEHATYETFHAGKPLAHSVALCGGCSPASASWTLAALGGVDGHVHVYTRAPGGSFSLAARLEGHADWVRSLAWAPDGASGLRLASAGQDRYVRIWSFSTGDKTASAAGLGAEAMITRFAPKPRVTLDPGTTLIVNLETLLVGHEDWVMSVAWRPASEQSNGEDAGPCLLSASMDRSMMLWAPCGGGLWLSQSALGDAGANHLGYYTGCWSGDGEAVATHGYTGSLHIWRRAGDDRGRGASWLPAPAPSGHSAAVVDLAWTEDDCLLSVSDDQTARKKVIRVFLAPSAFEASLGALRGAQSITADSTDLGAEAPALGAALPALGLSNKAVYASEAAAPPSEEFLAQSTLWPEVRKLYGHGNEVACLAGDPRGRYLASAAFSSGSDAGTAAIWFWDVARGWAPAGRCVGHTLTVTRLRFSPDGRFLASVARDRTLALWRRRENADDAESAPASGPPPAPASPPFELVARVKAASRVLYDVSWREDGRALATAARDGSVTLWGAGDEGLTRWRDVVGKQASPARSVAFGPALAVGLEDGTILVAPVPSEGEGEAAGEASIEKLSAHAGAVRRLLWRRLSDGTVLLASCGDDRAVRLWRARDAERLAQAST</sequence>
<comment type="pathway">
    <text evidence="3">tRNA modification; 5-methoxycarbonylmethyl-2-thiouridine-tRNA biosynthesis.</text>
</comment>
<keyword evidence="7 11" id="KW-0853">WD repeat</keyword>
<dbReference type="GO" id="GO:0005737">
    <property type="term" value="C:cytoplasm"/>
    <property type="evidence" value="ECO:0007669"/>
    <property type="project" value="UniProtKB-SubCell"/>
</dbReference>
<evidence type="ECO:0000256" key="1">
    <source>
        <dbReference type="ARBA" id="ARBA00004123"/>
    </source>
</evidence>
<proteinExistence type="inferred from homology"/>
<evidence type="ECO:0000313" key="14">
    <source>
        <dbReference type="Proteomes" id="UP001255856"/>
    </source>
</evidence>
<dbReference type="Proteomes" id="UP001255856">
    <property type="component" value="Unassembled WGS sequence"/>
</dbReference>